<name>A0A9P7BAP0_MAUEX</name>
<keyword evidence="2" id="KW-1185">Reference proteome</keyword>
<dbReference type="EMBL" id="PUHR01000026">
    <property type="protein sequence ID" value="KAG0670218.1"/>
    <property type="molecule type" value="Genomic_DNA"/>
</dbReference>
<dbReference type="Proteomes" id="UP000750334">
    <property type="component" value="Unassembled WGS sequence"/>
</dbReference>
<reference evidence="1 2" key="1">
    <citation type="submission" date="2020-11" db="EMBL/GenBank/DDBJ databases">
        <title>Kefir isolates.</title>
        <authorList>
            <person name="Marcisauskas S."/>
            <person name="Kim Y."/>
            <person name="Blasche S."/>
        </authorList>
    </citation>
    <scope>NUCLEOTIDE SEQUENCE [LARGE SCALE GENOMIC DNA]</scope>
    <source>
        <strain evidence="1 2">OG2</strain>
    </source>
</reference>
<gene>
    <name evidence="1" type="ORF">C6P45_002691</name>
</gene>
<evidence type="ECO:0000313" key="1">
    <source>
        <dbReference type="EMBL" id="KAG0670218.1"/>
    </source>
</evidence>
<organism evidence="1 2">
    <name type="scientific">Maudiozyma exigua</name>
    <name type="common">Yeast</name>
    <name type="synonym">Kazachstania exigua</name>
    <dbReference type="NCBI Taxonomy" id="34358"/>
    <lineage>
        <taxon>Eukaryota</taxon>
        <taxon>Fungi</taxon>
        <taxon>Dikarya</taxon>
        <taxon>Ascomycota</taxon>
        <taxon>Saccharomycotina</taxon>
        <taxon>Saccharomycetes</taxon>
        <taxon>Saccharomycetales</taxon>
        <taxon>Saccharomycetaceae</taxon>
        <taxon>Maudiozyma</taxon>
    </lineage>
</organism>
<sequence length="134" mass="15400">MNSPNNHTTGYYLSPISLSFYSSKPHNMINFELSAQQEIQLITKITTRAEQAKLLRVFRIELNKCQLNMEAELELQNEQLVRDQLLRHSYSSDSAPPCSSSSAIDPESSVITYDKHESLIKDDYYCNPINKLEK</sequence>
<proteinExistence type="predicted"/>
<dbReference type="AlphaFoldDB" id="A0A9P7BAP0"/>
<comment type="caution">
    <text evidence="1">The sequence shown here is derived from an EMBL/GenBank/DDBJ whole genome shotgun (WGS) entry which is preliminary data.</text>
</comment>
<evidence type="ECO:0000313" key="2">
    <source>
        <dbReference type="Proteomes" id="UP000750334"/>
    </source>
</evidence>
<accession>A0A9P7BAP0</accession>
<protein>
    <submittedName>
        <fullName evidence="1">Uncharacterized protein</fullName>
    </submittedName>
</protein>